<dbReference type="RefSeq" id="WP_377001895.1">
    <property type="nucleotide sequence ID" value="NZ_JBHSQE010000009.1"/>
</dbReference>
<feature type="region of interest" description="Disordered" evidence="5">
    <location>
        <begin position="372"/>
        <end position="398"/>
    </location>
</feature>
<dbReference type="InterPro" id="IPR011251">
    <property type="entry name" value="Luciferase-like_dom"/>
</dbReference>
<dbReference type="Pfam" id="PF00296">
    <property type="entry name" value="Bac_luciferase"/>
    <property type="match status" value="1"/>
</dbReference>
<name>A0ABW1QFM4_9CORY</name>
<dbReference type="PANTHER" id="PTHR42847">
    <property type="entry name" value="ALKANESULFONATE MONOOXYGENASE"/>
    <property type="match status" value="1"/>
</dbReference>
<comment type="caution">
    <text evidence="7">The sequence shown here is derived from an EMBL/GenBank/DDBJ whole genome shotgun (WGS) entry which is preliminary data.</text>
</comment>
<evidence type="ECO:0000313" key="7">
    <source>
        <dbReference type="EMBL" id="MFC6147273.1"/>
    </source>
</evidence>
<keyword evidence="4" id="KW-0503">Monooxygenase</keyword>
<dbReference type="Gene3D" id="3.20.20.30">
    <property type="entry name" value="Luciferase-like domain"/>
    <property type="match status" value="1"/>
</dbReference>
<dbReference type="EMBL" id="JBHSQE010000009">
    <property type="protein sequence ID" value="MFC6147273.1"/>
    <property type="molecule type" value="Genomic_DNA"/>
</dbReference>
<dbReference type="PANTHER" id="PTHR42847:SF4">
    <property type="entry name" value="ALKANESULFONATE MONOOXYGENASE-RELATED"/>
    <property type="match status" value="1"/>
</dbReference>
<feature type="compositionally biased region" description="Pro residues" evidence="5">
    <location>
        <begin position="389"/>
        <end position="398"/>
    </location>
</feature>
<evidence type="ECO:0000256" key="4">
    <source>
        <dbReference type="ARBA" id="ARBA00023033"/>
    </source>
</evidence>
<feature type="domain" description="Luciferase-like" evidence="6">
    <location>
        <begin position="7"/>
        <end position="339"/>
    </location>
</feature>
<keyword evidence="3" id="KW-0560">Oxidoreductase</keyword>
<sequence>MSTTLTFHWFLPTSGDSRGIVGGGHGAAARSGDRPIELPYLTQLALAAELNGFESVLTPTGQWCEDAWITDAALIDATERLKFLVALRPGLVSPTLSAQMAATFQRYSGNRLLINVVTGGEDNEQRAFGDHLNKAQRYARCGEFLDIVTRLWRGETVTHRGQHLSVENASLTRVPDVIPQVLFGGSSAPAGDVAARYADLYLTWGEPPAPVQQKIDWINSLASTHGRTLGHGIRFHVIARDTSEEAWAAAGKLLRGISPEQVRQAQAGLQSSQSEGQRRMAALHGRGSTFHAGTVARDLEIHPNVWAGVGLVRGGAGTALVGSYGEVADRIIEYSGLGLSDFVLSGYPDLEEAYHFGEGVIPQLLRRGIRVRNHEDPPRPSTARVPFVPATPQPQPVS</sequence>
<gene>
    <name evidence="7" type="ORF">ACFPUZ_10715</name>
</gene>
<evidence type="ECO:0000256" key="2">
    <source>
        <dbReference type="ARBA" id="ARBA00022643"/>
    </source>
</evidence>
<protein>
    <submittedName>
        <fullName evidence="7">LLM class flavin-dependent oxidoreductase</fullName>
    </submittedName>
</protein>
<proteinExistence type="predicted"/>
<dbReference type="CDD" id="cd01094">
    <property type="entry name" value="Alkanesulfonate_monoxygenase"/>
    <property type="match status" value="1"/>
</dbReference>
<organism evidence="7 8">
    <name type="scientific">Corynebacterium nasicanis</name>
    <dbReference type="NCBI Taxonomy" id="1448267"/>
    <lineage>
        <taxon>Bacteria</taxon>
        <taxon>Bacillati</taxon>
        <taxon>Actinomycetota</taxon>
        <taxon>Actinomycetes</taxon>
        <taxon>Mycobacteriales</taxon>
        <taxon>Corynebacteriaceae</taxon>
        <taxon>Corynebacterium</taxon>
    </lineage>
</organism>
<evidence type="ECO:0000313" key="8">
    <source>
        <dbReference type="Proteomes" id="UP001596244"/>
    </source>
</evidence>
<keyword evidence="1" id="KW-0285">Flavoprotein</keyword>
<evidence type="ECO:0000256" key="5">
    <source>
        <dbReference type="SAM" id="MobiDB-lite"/>
    </source>
</evidence>
<keyword evidence="2" id="KW-0288">FMN</keyword>
<accession>A0ABW1QFM4</accession>
<dbReference type="Proteomes" id="UP001596244">
    <property type="component" value="Unassembled WGS sequence"/>
</dbReference>
<dbReference type="SUPFAM" id="SSF51679">
    <property type="entry name" value="Bacterial luciferase-like"/>
    <property type="match status" value="1"/>
</dbReference>
<dbReference type="InterPro" id="IPR050172">
    <property type="entry name" value="SsuD_RutA_monooxygenase"/>
</dbReference>
<evidence type="ECO:0000256" key="3">
    <source>
        <dbReference type="ARBA" id="ARBA00023002"/>
    </source>
</evidence>
<dbReference type="InterPro" id="IPR036661">
    <property type="entry name" value="Luciferase-like_sf"/>
</dbReference>
<keyword evidence="8" id="KW-1185">Reference proteome</keyword>
<evidence type="ECO:0000256" key="1">
    <source>
        <dbReference type="ARBA" id="ARBA00022630"/>
    </source>
</evidence>
<evidence type="ECO:0000259" key="6">
    <source>
        <dbReference type="Pfam" id="PF00296"/>
    </source>
</evidence>
<reference evidence="8" key="1">
    <citation type="journal article" date="2019" name="Int. J. Syst. Evol. Microbiol.">
        <title>The Global Catalogue of Microorganisms (GCM) 10K type strain sequencing project: providing services to taxonomists for standard genome sequencing and annotation.</title>
        <authorList>
            <consortium name="The Broad Institute Genomics Platform"/>
            <consortium name="The Broad Institute Genome Sequencing Center for Infectious Disease"/>
            <person name="Wu L."/>
            <person name="Ma J."/>
        </authorList>
    </citation>
    <scope>NUCLEOTIDE SEQUENCE [LARGE SCALE GENOMIC DNA]</scope>
    <source>
        <strain evidence="8">CCUG 51943</strain>
    </source>
</reference>